<dbReference type="Gene3D" id="3.40.50.1240">
    <property type="entry name" value="Phosphoglycerate mutase-like"/>
    <property type="match status" value="1"/>
</dbReference>
<dbReference type="Pfam" id="PF00300">
    <property type="entry name" value="His_Phos_1"/>
    <property type="match status" value="1"/>
</dbReference>
<dbReference type="RefSeq" id="WP_133034519.1">
    <property type="nucleotide sequence ID" value="NZ_BAABEI010000012.1"/>
</dbReference>
<protein>
    <submittedName>
        <fullName evidence="1">Phosphohistidine phosphatase</fullName>
    </submittedName>
</protein>
<name>A0A4R2D0S5_SHIGR</name>
<evidence type="ECO:0000313" key="1">
    <source>
        <dbReference type="EMBL" id="TCN45304.1"/>
    </source>
</evidence>
<dbReference type="InterPro" id="IPR029033">
    <property type="entry name" value="His_PPase_superfam"/>
</dbReference>
<dbReference type="CDD" id="cd07067">
    <property type="entry name" value="HP_PGM_like"/>
    <property type="match status" value="1"/>
</dbReference>
<keyword evidence="2" id="KW-1185">Reference proteome</keyword>
<organism evidence="1 2">
    <name type="scientific">Shinella granuli</name>
    <dbReference type="NCBI Taxonomy" id="323621"/>
    <lineage>
        <taxon>Bacteria</taxon>
        <taxon>Pseudomonadati</taxon>
        <taxon>Pseudomonadota</taxon>
        <taxon>Alphaproteobacteria</taxon>
        <taxon>Hyphomicrobiales</taxon>
        <taxon>Rhizobiaceae</taxon>
        <taxon>Shinella</taxon>
    </lineage>
</organism>
<sequence>MLPAFSFEGEIPVKRLLLLRHAKSAWPEGVEDHARPLADRGRRDAPRMGAYIASEGLDPDFALVSSARRTQETWALVSPALAKPCPSRTVASIYEAEPAAILAAIRQAPAESETLLVIGHNPGFEDLAALLAPQGEATALARLRIKFPTAGLAVIAFDIETWTDIAPGAGRLESFVTPRTLP</sequence>
<dbReference type="SUPFAM" id="SSF53254">
    <property type="entry name" value="Phosphoglycerate mutase-like"/>
    <property type="match status" value="1"/>
</dbReference>
<evidence type="ECO:0000313" key="2">
    <source>
        <dbReference type="Proteomes" id="UP000295351"/>
    </source>
</evidence>
<accession>A0A4R2D0S5</accession>
<gene>
    <name evidence="1" type="ORF">EV665_107138</name>
</gene>
<reference evidence="1 2" key="1">
    <citation type="submission" date="2019-03" db="EMBL/GenBank/DDBJ databases">
        <title>Genomic Encyclopedia of Type Strains, Phase IV (KMG-IV): sequencing the most valuable type-strain genomes for metagenomic binning, comparative biology and taxonomic classification.</title>
        <authorList>
            <person name="Goeker M."/>
        </authorList>
    </citation>
    <scope>NUCLEOTIDE SEQUENCE [LARGE SCALE GENOMIC DNA]</scope>
    <source>
        <strain evidence="1 2">DSM 18401</strain>
    </source>
</reference>
<comment type="caution">
    <text evidence="1">The sequence shown here is derived from an EMBL/GenBank/DDBJ whole genome shotgun (WGS) entry which is preliminary data.</text>
</comment>
<proteinExistence type="predicted"/>
<dbReference type="InterPro" id="IPR013078">
    <property type="entry name" value="His_Pase_superF_clade-1"/>
</dbReference>
<dbReference type="EMBL" id="SLVX01000007">
    <property type="protein sequence ID" value="TCN45304.1"/>
    <property type="molecule type" value="Genomic_DNA"/>
</dbReference>
<dbReference type="AlphaFoldDB" id="A0A4R2D0S5"/>
<dbReference type="Proteomes" id="UP000295351">
    <property type="component" value="Unassembled WGS sequence"/>
</dbReference>
<dbReference type="PANTHER" id="PTHR47623:SF1">
    <property type="entry name" value="OS09G0287300 PROTEIN"/>
    <property type="match status" value="1"/>
</dbReference>
<dbReference type="PANTHER" id="PTHR47623">
    <property type="entry name" value="OS09G0287300 PROTEIN"/>
    <property type="match status" value="1"/>
</dbReference>